<dbReference type="PANTHER" id="PTHR21041:SF17">
    <property type="entry name" value="E3 UBIQUITIN-PROTEIN LIGASE DCST1"/>
    <property type="match status" value="1"/>
</dbReference>
<feature type="compositionally biased region" description="Low complexity" evidence="6">
    <location>
        <begin position="392"/>
        <end position="423"/>
    </location>
</feature>
<evidence type="ECO:0000256" key="5">
    <source>
        <dbReference type="SAM" id="Coils"/>
    </source>
</evidence>
<evidence type="ECO:0000256" key="3">
    <source>
        <dbReference type="ARBA" id="ARBA00022989"/>
    </source>
</evidence>
<feature type="transmembrane region" description="Helical" evidence="7">
    <location>
        <begin position="725"/>
        <end position="749"/>
    </location>
</feature>
<dbReference type="InterPro" id="IPR058842">
    <property type="entry name" value="DCST1_C"/>
</dbReference>
<reference evidence="11" key="1">
    <citation type="submission" date="2025-08" db="UniProtKB">
        <authorList>
            <consortium name="RefSeq"/>
        </authorList>
    </citation>
    <scope>IDENTIFICATION</scope>
</reference>
<keyword evidence="2 7" id="KW-0812">Transmembrane</keyword>
<feature type="compositionally biased region" description="Basic and acidic residues" evidence="6">
    <location>
        <begin position="374"/>
        <end position="387"/>
    </location>
</feature>
<accession>A0ABM1W189</accession>
<evidence type="ECO:0000259" key="8">
    <source>
        <dbReference type="Pfam" id="PF07782"/>
    </source>
</evidence>
<dbReference type="RefSeq" id="XP_035828432.1">
    <property type="nucleotide sequence ID" value="XM_035972539.1"/>
</dbReference>
<name>A0ABM1W189_APLCA</name>
<dbReference type="Pfam" id="PF07782">
    <property type="entry name" value="DC_STAMP"/>
    <property type="match status" value="1"/>
</dbReference>
<feature type="domain" description="Dendritic cell-specific transmembrane protein-like" evidence="8">
    <location>
        <begin position="858"/>
        <end position="1048"/>
    </location>
</feature>
<feature type="transmembrane region" description="Helical" evidence="7">
    <location>
        <begin position="916"/>
        <end position="940"/>
    </location>
</feature>
<evidence type="ECO:0000256" key="4">
    <source>
        <dbReference type="ARBA" id="ARBA00023136"/>
    </source>
</evidence>
<evidence type="ECO:0000259" key="9">
    <source>
        <dbReference type="Pfam" id="PF26037"/>
    </source>
</evidence>
<sequence length="1168" mass="131460">MAELTYEDETIGMKGVSHVIEDKTTDKDGRCSETEQGNTRRFKYYEDVSTSFSPTFSPLRHPHIYHQEKNEQQFSAHGVDATSTPGQRFEPMSLTCAARGDFSHLSGHRRESNPIDTAQNLSHRDSDKDIPHMNYCFAEHGQCTRPIVFPGKPDMKSGKGRQSLSPHGRSHHFSRVLYKNTTAGTLERRQTESKMADQLALQESITVQQASCFHEESLFKPVLSNSLSSQFKQDSNTAFSCLLSKATEENMNHNRVSLEGGDYRLCAAAPVTSQPDTNVSDAMTEQGSPPYRDSVGESNYSSSNSSNSSNNNNSSNNGSGSSSSDNNRNNDSYGISRDDDDDDDDSGGGGRVEGKEKDESDTPQFSFFDEAQEYESHTDTQEDERCRGSHCNNNSNSNNRSTSNDDNNNTHSTDSGSSTTSTFPPTPTPPSSSSSSFGTHSPSDNDNDNDNDNNIISKTSQKNKKKKRRRGLLANLLKSAPDEHRLLKITLWFPVGVVIALALHFLVIDKLQLDKLTKLLVGAGLGLLLALTFALSLQMRCVTCLVVPTFVGKAGRSYIAAFAIIYLIDGPIGNIVDNSKEVVRSLTCTSALLANHSREKWKLRLHPVEGALGDLQKDGFLLSRASRLIEKAFTPLKKEIEKNERENEELEREIVQAEEKSGSQEGVVAKVEQQHREDQEEADPGKRVEKEWSKKLALRCEDTFSKGVLRCQEKMSQLHGRCMDTLWIIGYLLCWPLQITIFCQIIKLLPGAVGMDCDSADVLSPGFGDTYLAADETIDDLEKGFQVRMQYRVVGSAEVLDYSPVEELRQATVHEVDQKSRLVGYFFSFISHVLAFTFLLIFKSAYEYNKKYLSDLSHDNIYITGYFRHIDARRHAQSKRTLLPLKRFEKKDVIFPGSVGLTKSEKRKVGKGTLKLLLRVVVSAVVCYMDALLFQVLNIISRHSRVEYHQEGEHIIDIQVSGTGFMSALVRGFLQKFNSKHTLNQVTTNHACLPNPSKTDDVIVGFIFATYVMVWLFIYFESFGLRMRRVIASFFYRKREKKRVLHLYNEMYRKRLGYLRHMRHRVRKKLRARELKMNVGAIVALQRQFPILCRCLSVCKSAKKTCIICDERERRGFHSCPTSGCGVAYCPECWRDVKKKCYACGEDSEAESDASDLSTLTEDDDDDD</sequence>
<dbReference type="InterPro" id="IPR012858">
    <property type="entry name" value="DC_STAMP-like"/>
</dbReference>
<feature type="transmembrane region" description="Helical" evidence="7">
    <location>
        <begin position="489"/>
        <end position="507"/>
    </location>
</feature>
<comment type="subcellular location">
    <subcellularLocation>
        <location evidence="1">Membrane</location>
        <topology evidence="1">Multi-pass membrane protein</topology>
    </subcellularLocation>
</comment>
<feature type="compositionally biased region" description="Low complexity" evidence="6">
    <location>
        <begin position="298"/>
        <end position="335"/>
    </location>
</feature>
<evidence type="ECO:0000256" key="2">
    <source>
        <dbReference type="ARBA" id="ARBA00022692"/>
    </source>
</evidence>
<feature type="compositionally biased region" description="Polar residues" evidence="6">
    <location>
        <begin position="272"/>
        <end position="287"/>
    </location>
</feature>
<evidence type="ECO:0000313" key="11">
    <source>
        <dbReference type="RefSeq" id="XP_035828432.1"/>
    </source>
</evidence>
<proteinExistence type="predicted"/>
<feature type="transmembrane region" description="Helical" evidence="7">
    <location>
        <begin position="822"/>
        <end position="842"/>
    </location>
</feature>
<evidence type="ECO:0000256" key="1">
    <source>
        <dbReference type="ARBA" id="ARBA00004141"/>
    </source>
</evidence>
<feature type="transmembrane region" description="Helical" evidence="7">
    <location>
        <begin position="519"/>
        <end position="537"/>
    </location>
</feature>
<protein>
    <submittedName>
        <fullName evidence="11">E3 ubiquitin-protein ligase DCST1</fullName>
    </submittedName>
</protein>
<evidence type="ECO:0000256" key="6">
    <source>
        <dbReference type="SAM" id="MobiDB-lite"/>
    </source>
</evidence>
<dbReference type="PANTHER" id="PTHR21041">
    <property type="entry name" value="DENDRITIC CELL-SPECIFIC TRANSMEMBRANE PROTEIN"/>
    <property type="match status" value="1"/>
</dbReference>
<keyword evidence="4 7" id="KW-0472">Membrane</keyword>
<keyword evidence="3 7" id="KW-1133">Transmembrane helix</keyword>
<feature type="region of interest" description="Disordered" evidence="6">
    <location>
        <begin position="272"/>
        <end position="468"/>
    </location>
</feature>
<feature type="domain" description="E3 ubiquitin-protein ligase DCST1-like C-terminal" evidence="9">
    <location>
        <begin position="1104"/>
        <end position="1145"/>
    </location>
</feature>
<dbReference type="Pfam" id="PF26037">
    <property type="entry name" value="zf-RING_DCST1_C"/>
    <property type="match status" value="1"/>
</dbReference>
<feature type="coiled-coil region" evidence="5">
    <location>
        <begin position="633"/>
        <end position="667"/>
    </location>
</feature>
<keyword evidence="5" id="KW-0175">Coiled coil</keyword>
<evidence type="ECO:0000313" key="10">
    <source>
        <dbReference type="Proteomes" id="UP000694888"/>
    </source>
</evidence>
<gene>
    <name evidence="11" type="primary">LOC101848551</name>
</gene>
<dbReference type="GeneID" id="101848551"/>
<feature type="region of interest" description="Disordered" evidence="6">
    <location>
        <begin position="1146"/>
        <end position="1168"/>
    </location>
</feature>
<dbReference type="Proteomes" id="UP000694888">
    <property type="component" value="Unplaced"/>
</dbReference>
<feature type="compositionally biased region" description="Low complexity" evidence="6">
    <location>
        <begin position="431"/>
        <end position="444"/>
    </location>
</feature>
<dbReference type="InterPro" id="IPR051856">
    <property type="entry name" value="CSR-E3_Ligase_Protein"/>
</dbReference>
<keyword evidence="10" id="KW-1185">Reference proteome</keyword>
<organism evidence="10 11">
    <name type="scientific">Aplysia californica</name>
    <name type="common">California sea hare</name>
    <dbReference type="NCBI Taxonomy" id="6500"/>
    <lineage>
        <taxon>Eukaryota</taxon>
        <taxon>Metazoa</taxon>
        <taxon>Spiralia</taxon>
        <taxon>Lophotrochozoa</taxon>
        <taxon>Mollusca</taxon>
        <taxon>Gastropoda</taxon>
        <taxon>Heterobranchia</taxon>
        <taxon>Euthyneura</taxon>
        <taxon>Tectipleura</taxon>
        <taxon>Aplysiida</taxon>
        <taxon>Aplysioidea</taxon>
        <taxon>Aplysiidae</taxon>
        <taxon>Aplysia</taxon>
    </lineage>
</organism>
<feature type="transmembrane region" description="Helical" evidence="7">
    <location>
        <begin position="557"/>
        <end position="576"/>
    </location>
</feature>
<feature type="transmembrane region" description="Helical" evidence="7">
    <location>
        <begin position="1002"/>
        <end position="1020"/>
    </location>
</feature>
<evidence type="ECO:0000256" key="7">
    <source>
        <dbReference type="SAM" id="Phobius"/>
    </source>
</evidence>